<name>A0A7J7KN03_BUGNE</name>
<protein>
    <submittedName>
        <fullName evidence="1">Uncharacterized protein</fullName>
    </submittedName>
</protein>
<organism evidence="1 2">
    <name type="scientific">Bugula neritina</name>
    <name type="common">Brown bryozoan</name>
    <name type="synonym">Sertularia neritina</name>
    <dbReference type="NCBI Taxonomy" id="10212"/>
    <lineage>
        <taxon>Eukaryota</taxon>
        <taxon>Metazoa</taxon>
        <taxon>Spiralia</taxon>
        <taxon>Lophotrochozoa</taxon>
        <taxon>Bryozoa</taxon>
        <taxon>Gymnolaemata</taxon>
        <taxon>Cheilostomatida</taxon>
        <taxon>Flustrina</taxon>
        <taxon>Buguloidea</taxon>
        <taxon>Bugulidae</taxon>
        <taxon>Bugula</taxon>
    </lineage>
</organism>
<proteinExistence type="predicted"/>
<dbReference type="Proteomes" id="UP000593567">
    <property type="component" value="Unassembled WGS sequence"/>
</dbReference>
<dbReference type="AlphaFoldDB" id="A0A7J7KN03"/>
<reference evidence="1" key="1">
    <citation type="submission" date="2020-06" db="EMBL/GenBank/DDBJ databases">
        <title>Draft genome of Bugula neritina, a colonial animal packing powerful symbionts and potential medicines.</title>
        <authorList>
            <person name="Rayko M."/>
        </authorList>
    </citation>
    <scope>NUCLEOTIDE SEQUENCE [LARGE SCALE GENOMIC DNA]</scope>
    <source>
        <strain evidence="1">Kwan_BN1</strain>
    </source>
</reference>
<gene>
    <name evidence="1" type="ORF">EB796_002164</name>
</gene>
<accession>A0A7J7KN03</accession>
<comment type="caution">
    <text evidence="1">The sequence shown here is derived from an EMBL/GenBank/DDBJ whole genome shotgun (WGS) entry which is preliminary data.</text>
</comment>
<evidence type="ECO:0000313" key="1">
    <source>
        <dbReference type="EMBL" id="KAF6039539.1"/>
    </source>
</evidence>
<keyword evidence="2" id="KW-1185">Reference proteome</keyword>
<dbReference type="EMBL" id="VXIV02000243">
    <property type="protein sequence ID" value="KAF6039539.1"/>
    <property type="molecule type" value="Genomic_DNA"/>
</dbReference>
<evidence type="ECO:0000313" key="2">
    <source>
        <dbReference type="Proteomes" id="UP000593567"/>
    </source>
</evidence>
<sequence length="68" mass="7880">MTYTYYVHNSMLVNHNSMLVDLIAASRNSKLLYNKTDGYCVGKYKAGYIICQLVQNTIWQAVKYYTSN</sequence>